<evidence type="ECO:0000313" key="1">
    <source>
        <dbReference type="EMBL" id="TCO39745.1"/>
    </source>
</evidence>
<protein>
    <submittedName>
        <fullName evidence="1">Uncharacterized protein</fullName>
    </submittedName>
</protein>
<dbReference type="EMBL" id="SLWP01000001">
    <property type="protein sequence ID" value="TCO39745.1"/>
    <property type="molecule type" value="Genomic_DNA"/>
</dbReference>
<dbReference type="Proteomes" id="UP000295366">
    <property type="component" value="Unassembled WGS sequence"/>
</dbReference>
<keyword evidence="2" id="KW-1185">Reference proteome</keyword>
<gene>
    <name evidence="1" type="ORF">EV639_101702</name>
</gene>
<accession>A0ACD2XNJ1</accession>
<evidence type="ECO:0000313" key="2">
    <source>
        <dbReference type="Proteomes" id="UP000295366"/>
    </source>
</evidence>
<reference evidence="1 2" key="1">
    <citation type="journal article" date="2015" name="Stand. Genomic Sci.">
        <title>Genomic Encyclopedia of Bacterial and Archaeal Type Strains, Phase III: the genomes of soil and plant-associated and newly described type strains.</title>
        <authorList>
            <person name="Whitman W.B."/>
            <person name="Woyke T."/>
            <person name="Klenk H.P."/>
            <person name="Zhou Y."/>
            <person name="Lilburn T.G."/>
            <person name="Beck B.J."/>
            <person name="De Vos P."/>
            <person name="Vandamme P."/>
            <person name="Eisen J.A."/>
            <person name="Garrity G."/>
            <person name="Hugenholtz P."/>
            <person name="Kyrpides N.C."/>
        </authorList>
    </citation>
    <scope>NUCLEOTIDE SEQUENCE [LARGE SCALE GENOMIC DNA]</scope>
    <source>
        <strain evidence="1 2">VKM Ac-2596</strain>
    </source>
</reference>
<organism evidence="1 2">
    <name type="scientific">Rathayibacter tanaceti</name>
    <dbReference type="NCBI Taxonomy" id="1671680"/>
    <lineage>
        <taxon>Bacteria</taxon>
        <taxon>Bacillati</taxon>
        <taxon>Actinomycetota</taxon>
        <taxon>Actinomycetes</taxon>
        <taxon>Micrococcales</taxon>
        <taxon>Microbacteriaceae</taxon>
        <taxon>Rathayibacter</taxon>
    </lineage>
</organism>
<comment type="caution">
    <text evidence="1">The sequence shown here is derived from an EMBL/GenBank/DDBJ whole genome shotgun (WGS) entry which is preliminary data.</text>
</comment>
<sequence length="99" mass="10813">MMGAPTKRMMMSVPAFTAGHTSQYHISVESFESERLARRLALLEESIAQGERALRGRIDPSTGQVIPGACGGHRAQLLSNLTTERALAERIRSMMTARG</sequence>
<proteinExistence type="predicted"/>
<name>A0ACD2XNJ1_9MICO</name>